<dbReference type="AlphaFoldDB" id="A0A0V0QDW9"/>
<gene>
    <name evidence="2" type="ORF">PPERSA_03613</name>
</gene>
<feature type="transmembrane region" description="Helical" evidence="1">
    <location>
        <begin position="57"/>
        <end position="76"/>
    </location>
</feature>
<accession>A0A0V0QDW9</accession>
<evidence type="ECO:0000313" key="3">
    <source>
        <dbReference type="Proteomes" id="UP000054937"/>
    </source>
</evidence>
<keyword evidence="1" id="KW-0812">Transmembrane</keyword>
<dbReference type="InParanoid" id="A0A0V0QDW9"/>
<feature type="transmembrane region" description="Helical" evidence="1">
    <location>
        <begin position="12"/>
        <end position="45"/>
    </location>
</feature>
<organism evidence="2 3">
    <name type="scientific">Pseudocohnilembus persalinus</name>
    <name type="common">Ciliate</name>
    <dbReference type="NCBI Taxonomy" id="266149"/>
    <lineage>
        <taxon>Eukaryota</taxon>
        <taxon>Sar</taxon>
        <taxon>Alveolata</taxon>
        <taxon>Ciliophora</taxon>
        <taxon>Intramacronucleata</taxon>
        <taxon>Oligohymenophorea</taxon>
        <taxon>Scuticociliatia</taxon>
        <taxon>Philasterida</taxon>
        <taxon>Pseudocohnilembidae</taxon>
        <taxon>Pseudocohnilembus</taxon>
    </lineage>
</organism>
<evidence type="ECO:0000256" key="1">
    <source>
        <dbReference type="SAM" id="Phobius"/>
    </source>
</evidence>
<proteinExistence type="predicted"/>
<dbReference type="EMBL" id="LDAU01000192">
    <property type="protein sequence ID" value="KRX00392.1"/>
    <property type="molecule type" value="Genomic_DNA"/>
</dbReference>
<keyword evidence="1" id="KW-1133">Transmembrane helix</keyword>
<keyword evidence="1" id="KW-0472">Membrane</keyword>
<comment type="caution">
    <text evidence="2">The sequence shown here is derived from an EMBL/GenBank/DDBJ whole genome shotgun (WGS) entry which is preliminary data.</text>
</comment>
<name>A0A0V0QDW9_PSEPJ</name>
<evidence type="ECO:0000313" key="2">
    <source>
        <dbReference type="EMBL" id="KRX00392.1"/>
    </source>
</evidence>
<protein>
    <submittedName>
        <fullName evidence="2">Uncharacterized protein</fullName>
    </submittedName>
</protein>
<dbReference type="Proteomes" id="UP000054937">
    <property type="component" value="Unassembled WGS sequence"/>
</dbReference>
<sequence>MKDTKALGSVVGVAVVGLLGFALSFTVIGFVVGSILGVIMGGYAGKRIKRKNSKFKSLIHFDLFMINVACYYGVLYDEIIRNKGTIQLNNFRFKIQKCLQEYRGVEIFSKLSDSRQKGFRSEMIRLMVKILQ</sequence>
<keyword evidence="3" id="KW-1185">Reference proteome</keyword>
<reference evidence="2 3" key="1">
    <citation type="journal article" date="2015" name="Sci. Rep.">
        <title>Genome of the facultative scuticociliatosis pathogen Pseudocohnilembus persalinus provides insight into its virulence through horizontal gene transfer.</title>
        <authorList>
            <person name="Xiong J."/>
            <person name="Wang G."/>
            <person name="Cheng J."/>
            <person name="Tian M."/>
            <person name="Pan X."/>
            <person name="Warren A."/>
            <person name="Jiang C."/>
            <person name="Yuan D."/>
            <person name="Miao W."/>
        </authorList>
    </citation>
    <scope>NUCLEOTIDE SEQUENCE [LARGE SCALE GENOMIC DNA]</scope>
    <source>
        <strain evidence="2">36N120E</strain>
    </source>
</reference>